<dbReference type="NCBIfam" id="NF003764">
    <property type="entry name" value="PRK05355.1"/>
    <property type="match status" value="1"/>
</dbReference>
<protein>
    <recommendedName>
        <fullName evidence="11">Phosphoserine aminotransferase</fullName>
        <ecNumber evidence="11">2.6.1.52</ecNumber>
    </recommendedName>
    <alternativeName>
        <fullName evidence="11">Phosphohydroxythreonine aminotransferase</fullName>
        <shortName evidence="11">PSAT</shortName>
    </alternativeName>
</protein>
<keyword evidence="15" id="KW-1185">Reference proteome</keyword>
<feature type="domain" description="Aminotransferase class V" evidence="13">
    <location>
        <begin position="3"/>
        <end position="348"/>
    </location>
</feature>
<keyword evidence="5 11" id="KW-0028">Amino-acid biosynthesis</keyword>
<comment type="caution">
    <text evidence="11">Lacks conserved residue(s) required for the propagation of feature annotation.</text>
</comment>
<comment type="subunit">
    <text evidence="11">Homodimer.</text>
</comment>
<keyword evidence="7 11" id="KW-0663">Pyridoxal phosphate</keyword>
<gene>
    <name evidence="11 14" type="primary">serC</name>
    <name evidence="14" type="ORF">Hgul01_02165</name>
</gene>
<keyword evidence="11" id="KW-0963">Cytoplasm</keyword>
<feature type="binding site" evidence="11">
    <location>
        <position position="101"/>
    </location>
    <ligand>
        <name>pyridoxal 5'-phosphate</name>
        <dbReference type="ChEBI" id="CHEBI:597326"/>
    </ligand>
</feature>
<sequence length="360" mass="39218">MTVYNFNAGPAILPPSVLSQAQEELRDFAGTGISVMETSHRAKEFEAVNNEVEARFKALLGIESGYRVLLLQGGASTQFAMIPMNFLGADQVADYIVTGTWAEKARDEAQKIGKVHIAATTEADNHNRIPSQAELQFSENPVYVHLTTNNTIYGTQWQNIPETNGVPIVADMSSDIFSRPFDASKFGLVYAGAQKNLGPSGVTVVLIREDWLDKGAKNVPTMLRYSTHAKNNSLYNTPPTFGVYMLNLVLAWIQEQGGLAGMAEYNTRKANIIYNAIDNSGGFYRGHAVADSRSQMNVTFNLPNQELEKQFLAEAKAQGMIGLPGHRSVGGVRASIYNAMSIEGVEALASFMAHFAAKQG</sequence>
<dbReference type="InterPro" id="IPR015422">
    <property type="entry name" value="PyrdxlP-dep_Trfase_small"/>
</dbReference>
<dbReference type="Pfam" id="PF00266">
    <property type="entry name" value="Aminotran_5"/>
    <property type="match status" value="1"/>
</dbReference>
<dbReference type="RefSeq" id="WP_345721987.1">
    <property type="nucleotide sequence ID" value="NZ_BAABRU010000007.1"/>
</dbReference>
<comment type="function">
    <text evidence="1 11">Catalyzes the reversible conversion of 3-phosphohydroxypyruvate to phosphoserine and of 3-hydroxy-2-oxo-4-phosphonooxybutanoate to phosphohydroxythreonine.</text>
</comment>
<evidence type="ECO:0000256" key="10">
    <source>
        <dbReference type="ARBA" id="ARBA00049007"/>
    </source>
</evidence>
<accession>A0ABP9X0P2</accession>
<feature type="binding site" evidence="11">
    <location>
        <position position="194"/>
    </location>
    <ligand>
        <name>pyridoxal 5'-phosphate</name>
        <dbReference type="ChEBI" id="CHEBI:597326"/>
    </ligand>
</feature>
<comment type="subcellular location">
    <subcellularLocation>
        <location evidence="11">Cytoplasm</location>
    </subcellularLocation>
</comment>
<evidence type="ECO:0000256" key="11">
    <source>
        <dbReference type="HAMAP-Rule" id="MF_00160"/>
    </source>
</evidence>
<evidence type="ECO:0000313" key="15">
    <source>
        <dbReference type="Proteomes" id="UP001428290"/>
    </source>
</evidence>
<comment type="pathway">
    <text evidence="11">Cofactor biosynthesis; pyridoxine 5'-phosphate biosynthesis; pyridoxine 5'-phosphate from D-erythrose 4-phosphate: step 3/5.</text>
</comment>
<evidence type="ECO:0000256" key="12">
    <source>
        <dbReference type="RuleBase" id="RU004505"/>
    </source>
</evidence>
<dbReference type="PANTHER" id="PTHR43247">
    <property type="entry name" value="PHOSPHOSERINE AMINOTRANSFERASE"/>
    <property type="match status" value="1"/>
</dbReference>
<dbReference type="InterPro" id="IPR020578">
    <property type="entry name" value="Aminotrans_V_PyrdxlP_BS"/>
</dbReference>
<dbReference type="SUPFAM" id="SSF53383">
    <property type="entry name" value="PLP-dependent transferases"/>
    <property type="match status" value="1"/>
</dbReference>
<feature type="binding site" evidence="11">
    <location>
        <position position="171"/>
    </location>
    <ligand>
        <name>pyridoxal 5'-phosphate</name>
        <dbReference type="ChEBI" id="CHEBI:597326"/>
    </ligand>
</feature>
<dbReference type="InterPro" id="IPR015421">
    <property type="entry name" value="PyrdxlP-dep_Trfase_major"/>
</dbReference>
<dbReference type="PANTHER" id="PTHR43247:SF1">
    <property type="entry name" value="PHOSPHOSERINE AMINOTRANSFERASE"/>
    <property type="match status" value="1"/>
</dbReference>
<dbReference type="EMBL" id="BAABRU010000007">
    <property type="protein sequence ID" value="GAA5528366.1"/>
    <property type="molecule type" value="Genomic_DNA"/>
</dbReference>
<organism evidence="14 15">
    <name type="scientific">Herpetosiphon gulosus</name>
    <dbReference type="NCBI Taxonomy" id="1973496"/>
    <lineage>
        <taxon>Bacteria</taxon>
        <taxon>Bacillati</taxon>
        <taxon>Chloroflexota</taxon>
        <taxon>Chloroflexia</taxon>
        <taxon>Herpetosiphonales</taxon>
        <taxon>Herpetosiphonaceae</taxon>
        <taxon>Herpetosiphon</taxon>
    </lineage>
</organism>
<evidence type="ECO:0000259" key="13">
    <source>
        <dbReference type="Pfam" id="PF00266"/>
    </source>
</evidence>
<feature type="binding site" evidence="11">
    <location>
        <begin position="75"/>
        <end position="76"/>
    </location>
    <ligand>
        <name>pyridoxal 5'-phosphate</name>
        <dbReference type="ChEBI" id="CHEBI:597326"/>
    </ligand>
</feature>
<comment type="catalytic activity">
    <reaction evidence="10 11 12">
        <text>O-phospho-L-serine + 2-oxoglutarate = 3-phosphooxypyruvate + L-glutamate</text>
        <dbReference type="Rhea" id="RHEA:14329"/>
        <dbReference type="ChEBI" id="CHEBI:16810"/>
        <dbReference type="ChEBI" id="CHEBI:18110"/>
        <dbReference type="ChEBI" id="CHEBI:29985"/>
        <dbReference type="ChEBI" id="CHEBI:57524"/>
        <dbReference type="EC" id="2.6.1.52"/>
    </reaction>
</comment>
<keyword evidence="8 11" id="KW-0718">Serine biosynthesis</keyword>
<feature type="modified residue" description="N6-(pyridoxal phosphate)lysine" evidence="11">
    <location>
        <position position="195"/>
    </location>
</feature>
<dbReference type="HAMAP" id="MF_00160">
    <property type="entry name" value="SerC_aminotrans_5"/>
    <property type="match status" value="1"/>
</dbReference>
<dbReference type="EC" id="2.6.1.52" evidence="11"/>
<reference evidence="14 15" key="1">
    <citation type="submission" date="2024-02" db="EMBL/GenBank/DDBJ databases">
        <title>Herpetosiphon gulosus NBRC 112829.</title>
        <authorList>
            <person name="Ichikawa N."/>
            <person name="Katano-Makiyama Y."/>
            <person name="Hidaka K."/>
        </authorList>
    </citation>
    <scope>NUCLEOTIDE SEQUENCE [LARGE SCALE GENOMIC DNA]</scope>
    <source>
        <strain evidence="14 15">NBRC 112829</strain>
    </source>
</reference>
<evidence type="ECO:0000256" key="9">
    <source>
        <dbReference type="ARBA" id="ARBA00047630"/>
    </source>
</evidence>
<dbReference type="Proteomes" id="UP001428290">
    <property type="component" value="Unassembled WGS sequence"/>
</dbReference>
<proteinExistence type="inferred from homology"/>
<name>A0ABP9X0P2_9CHLR</name>
<feature type="binding site" evidence="11">
    <location>
        <begin position="236"/>
        <end position="237"/>
    </location>
    <ligand>
        <name>pyridoxal 5'-phosphate</name>
        <dbReference type="ChEBI" id="CHEBI:597326"/>
    </ligand>
</feature>
<dbReference type="GO" id="GO:0008483">
    <property type="term" value="F:transaminase activity"/>
    <property type="evidence" value="ECO:0007669"/>
    <property type="project" value="UniProtKB-KW"/>
</dbReference>
<dbReference type="PROSITE" id="PS00595">
    <property type="entry name" value="AA_TRANSFER_CLASS_5"/>
    <property type="match status" value="1"/>
</dbReference>
<feature type="binding site" evidence="11">
    <location>
        <position position="41"/>
    </location>
    <ligand>
        <name>L-glutamate</name>
        <dbReference type="ChEBI" id="CHEBI:29985"/>
    </ligand>
</feature>
<comment type="catalytic activity">
    <reaction evidence="9 11">
        <text>4-(phosphooxy)-L-threonine + 2-oxoglutarate = (R)-3-hydroxy-2-oxo-4-phosphooxybutanoate + L-glutamate</text>
        <dbReference type="Rhea" id="RHEA:16573"/>
        <dbReference type="ChEBI" id="CHEBI:16810"/>
        <dbReference type="ChEBI" id="CHEBI:29985"/>
        <dbReference type="ChEBI" id="CHEBI:58452"/>
        <dbReference type="ChEBI" id="CHEBI:58538"/>
        <dbReference type="EC" id="2.6.1.52"/>
    </reaction>
</comment>
<comment type="caution">
    <text evidence="14">The sequence shown here is derived from an EMBL/GenBank/DDBJ whole genome shotgun (WGS) entry which is preliminary data.</text>
</comment>
<evidence type="ECO:0000313" key="14">
    <source>
        <dbReference type="EMBL" id="GAA5528366.1"/>
    </source>
</evidence>
<dbReference type="InterPro" id="IPR022278">
    <property type="entry name" value="Pser_aminoTfrase"/>
</dbReference>
<dbReference type="Gene3D" id="3.90.1150.10">
    <property type="entry name" value="Aspartate Aminotransferase, domain 1"/>
    <property type="match status" value="1"/>
</dbReference>
<keyword evidence="6 11" id="KW-0808">Transferase</keyword>
<dbReference type="Gene3D" id="3.40.640.10">
    <property type="entry name" value="Type I PLP-dependent aspartate aminotransferase-like (Major domain)"/>
    <property type="match status" value="1"/>
</dbReference>
<dbReference type="InterPro" id="IPR000192">
    <property type="entry name" value="Aminotrans_V_dom"/>
</dbReference>
<feature type="binding site" evidence="11">
    <location>
        <position position="151"/>
    </location>
    <ligand>
        <name>pyridoxal 5'-phosphate</name>
        <dbReference type="ChEBI" id="CHEBI:597326"/>
    </ligand>
</feature>
<evidence type="ECO:0000256" key="8">
    <source>
        <dbReference type="ARBA" id="ARBA00023299"/>
    </source>
</evidence>
<evidence type="ECO:0000256" key="7">
    <source>
        <dbReference type="ARBA" id="ARBA00022898"/>
    </source>
</evidence>
<dbReference type="NCBIfam" id="TIGR01364">
    <property type="entry name" value="serC_1"/>
    <property type="match status" value="1"/>
</dbReference>
<comment type="similarity">
    <text evidence="3 11">Belongs to the class-V pyridoxal-phosphate-dependent aminotransferase family. SerC subfamily.</text>
</comment>
<evidence type="ECO:0000256" key="2">
    <source>
        <dbReference type="ARBA" id="ARBA00005099"/>
    </source>
</evidence>
<evidence type="ECO:0000256" key="4">
    <source>
        <dbReference type="ARBA" id="ARBA00022576"/>
    </source>
</evidence>
<dbReference type="InterPro" id="IPR015424">
    <property type="entry name" value="PyrdxlP-dep_Trfase"/>
</dbReference>
<evidence type="ECO:0000256" key="6">
    <source>
        <dbReference type="ARBA" id="ARBA00022679"/>
    </source>
</evidence>
<comment type="pathway">
    <text evidence="2 11 12">Amino-acid biosynthesis; L-serine biosynthesis; L-serine from 3-phospho-D-glycerate: step 2/3.</text>
</comment>
<comment type="cofactor">
    <cofactor evidence="11">
        <name>pyridoxal 5'-phosphate</name>
        <dbReference type="ChEBI" id="CHEBI:597326"/>
    </cofactor>
    <text evidence="11">Binds 1 pyridoxal phosphate per subunit.</text>
</comment>
<evidence type="ECO:0000256" key="3">
    <source>
        <dbReference type="ARBA" id="ARBA00006904"/>
    </source>
</evidence>
<keyword evidence="11" id="KW-0664">Pyridoxine biosynthesis</keyword>
<keyword evidence="4 11" id="KW-0032">Aminotransferase</keyword>
<evidence type="ECO:0000256" key="1">
    <source>
        <dbReference type="ARBA" id="ARBA00003483"/>
    </source>
</evidence>
<evidence type="ECO:0000256" key="5">
    <source>
        <dbReference type="ARBA" id="ARBA00022605"/>
    </source>
</evidence>
<dbReference type="CDD" id="cd00611">
    <property type="entry name" value="PSAT_like"/>
    <property type="match status" value="1"/>
</dbReference>
<dbReference type="PIRSF" id="PIRSF000525">
    <property type="entry name" value="SerC"/>
    <property type="match status" value="1"/>
</dbReference>